<dbReference type="OrthoDB" id="9808770at2"/>
<sequence length="486" mass="52989">MNIPGDELYTLLNAALKKRGEETLQRTLYLALREAILSGRLLSGCQLSGSRTLARQLSLSRNTVNAALDQLTLEGYLQRNRQGTRVTLFAQRAVPRSLPDPAITLARRVSLLPAPVQRDTPVLAFTPGTPAINYFPLPLWRRLYDRVMREEGSALLGYGDPAGEPSLRAAIARHLALSRGIDCDASQIVITEGALEGVNLCTMLLSEPGDIAWVENPGYSGAKSAFVKSGLTMRGIPVDDEGMCWEGLNAPSPALIFTSPSHQFPYGSVLSAPRRLALLALAREHNAWIIEDDYDSEFRYAGEPVPAMLGMVANAPVVYLGTFSKTLFPSLRMGFMVLPPALATAARPAIGSLLRGGHRAEQRTLALFIEEGHYARHLAAMRRLYRKRYRQLREVLVTELHTPHRILAGEGGMHLTLAIDGIDDQKLVAQARAFQLAPAALSGYYLEAKQGKTGLVLGYGNTSASQFVSGIRRIQALITQQQGGKG</sequence>
<dbReference type="InterPro" id="IPR015421">
    <property type="entry name" value="PyrdxlP-dep_Trfase_major"/>
</dbReference>
<dbReference type="InterPro" id="IPR051446">
    <property type="entry name" value="HTH_trans_reg/aminotransferase"/>
</dbReference>
<keyword evidence="2" id="KW-0663">Pyridoxal phosphate</keyword>
<reference evidence="7 8" key="1">
    <citation type="submission" date="2015-03" db="EMBL/GenBank/DDBJ databases">
        <authorList>
            <person name="McCorrison J."/>
            <person name="Sanka R."/>
            <person name="Adams M."/>
            <person name="Brinkac L."/>
            <person name="Nierman W."/>
            <person name="Sutton G."/>
            <person name="Nelson K."/>
            <person name="Kiedrowski L."/>
            <person name="Guerrero D."/>
            <person name="Bonomo R."/>
        </authorList>
    </citation>
    <scope>NUCLEOTIDE SEQUENCE [LARGE SCALE GENOMIC DNA]</scope>
    <source>
        <strain evidence="7 8">35699</strain>
    </source>
</reference>
<dbReference type="GO" id="GO:0030170">
    <property type="term" value="F:pyridoxal phosphate binding"/>
    <property type="evidence" value="ECO:0007669"/>
    <property type="project" value="InterPro"/>
</dbReference>
<evidence type="ECO:0000256" key="2">
    <source>
        <dbReference type="ARBA" id="ARBA00022898"/>
    </source>
</evidence>
<keyword evidence="4 7" id="KW-0238">DNA-binding</keyword>
<dbReference type="PATRIC" id="fig|1619248.3.peg.668"/>
<dbReference type="RefSeq" id="WP_045285239.1">
    <property type="nucleotide sequence ID" value="NZ_JZYX01000013.1"/>
</dbReference>
<feature type="domain" description="HTH gntR-type" evidence="6">
    <location>
        <begin position="22"/>
        <end position="89"/>
    </location>
</feature>
<dbReference type="GO" id="GO:0003677">
    <property type="term" value="F:DNA binding"/>
    <property type="evidence" value="ECO:0007669"/>
    <property type="project" value="UniProtKB-KW"/>
</dbReference>
<proteinExistence type="inferred from homology"/>
<dbReference type="InterPro" id="IPR036388">
    <property type="entry name" value="WH-like_DNA-bd_sf"/>
</dbReference>
<dbReference type="EMBL" id="JZYX01000013">
    <property type="protein sequence ID" value="KJN28568.1"/>
    <property type="molecule type" value="Genomic_DNA"/>
</dbReference>
<keyword evidence="5" id="KW-0804">Transcription</keyword>
<evidence type="ECO:0000259" key="6">
    <source>
        <dbReference type="PROSITE" id="PS50949"/>
    </source>
</evidence>
<dbReference type="SUPFAM" id="SSF53383">
    <property type="entry name" value="PLP-dependent transferases"/>
    <property type="match status" value="1"/>
</dbReference>
<dbReference type="InterPro" id="IPR015424">
    <property type="entry name" value="PyrdxlP-dep_Trfase"/>
</dbReference>
<dbReference type="AlphaFoldDB" id="A0A0F1B3L2"/>
<dbReference type="PROSITE" id="PS50949">
    <property type="entry name" value="HTH_GNTR"/>
    <property type="match status" value="1"/>
</dbReference>
<evidence type="ECO:0000256" key="1">
    <source>
        <dbReference type="ARBA" id="ARBA00005384"/>
    </source>
</evidence>
<dbReference type="PANTHER" id="PTHR46577:SF1">
    <property type="entry name" value="HTH-TYPE TRANSCRIPTIONAL REGULATORY PROTEIN GABR"/>
    <property type="match status" value="1"/>
</dbReference>
<dbReference type="InterPro" id="IPR036390">
    <property type="entry name" value="WH_DNA-bd_sf"/>
</dbReference>
<evidence type="ECO:0000256" key="4">
    <source>
        <dbReference type="ARBA" id="ARBA00023125"/>
    </source>
</evidence>
<dbReference type="Gene3D" id="1.10.10.10">
    <property type="entry name" value="Winged helix-like DNA-binding domain superfamily/Winged helix DNA-binding domain"/>
    <property type="match status" value="1"/>
</dbReference>
<organism evidence="7 8">
    <name type="scientific">Enterobacter sichuanensis</name>
    <dbReference type="NCBI Taxonomy" id="2071710"/>
    <lineage>
        <taxon>Bacteria</taxon>
        <taxon>Pseudomonadati</taxon>
        <taxon>Pseudomonadota</taxon>
        <taxon>Gammaproteobacteria</taxon>
        <taxon>Enterobacterales</taxon>
        <taxon>Enterobacteriaceae</taxon>
        <taxon>Enterobacter</taxon>
        <taxon>Enterobacter cloacae complex</taxon>
    </lineage>
</organism>
<dbReference type="GO" id="GO:0003700">
    <property type="term" value="F:DNA-binding transcription factor activity"/>
    <property type="evidence" value="ECO:0007669"/>
    <property type="project" value="InterPro"/>
</dbReference>
<comment type="similarity">
    <text evidence="1">In the C-terminal section; belongs to the class-I pyridoxal-phosphate-dependent aminotransferase family.</text>
</comment>
<evidence type="ECO:0000256" key="5">
    <source>
        <dbReference type="ARBA" id="ARBA00023163"/>
    </source>
</evidence>
<dbReference type="PANTHER" id="PTHR46577">
    <property type="entry name" value="HTH-TYPE TRANSCRIPTIONAL REGULATORY PROTEIN GABR"/>
    <property type="match status" value="1"/>
</dbReference>
<evidence type="ECO:0000313" key="7">
    <source>
        <dbReference type="EMBL" id="KJN28568.1"/>
    </source>
</evidence>
<dbReference type="SUPFAM" id="SSF46785">
    <property type="entry name" value="Winged helix' DNA-binding domain"/>
    <property type="match status" value="1"/>
</dbReference>
<gene>
    <name evidence="7" type="ORF">SS37_08215</name>
</gene>
<dbReference type="InterPro" id="IPR004839">
    <property type="entry name" value="Aminotransferase_I/II_large"/>
</dbReference>
<dbReference type="Pfam" id="PF00392">
    <property type="entry name" value="GntR"/>
    <property type="match status" value="1"/>
</dbReference>
<accession>A0A0F1B3L2</accession>
<evidence type="ECO:0000313" key="8">
    <source>
        <dbReference type="Proteomes" id="UP000033352"/>
    </source>
</evidence>
<dbReference type="CDD" id="cd07377">
    <property type="entry name" value="WHTH_GntR"/>
    <property type="match status" value="1"/>
</dbReference>
<protein>
    <submittedName>
        <fullName evidence="7">DNA-binding protein</fullName>
    </submittedName>
</protein>
<comment type="caution">
    <text evidence="7">The sequence shown here is derived from an EMBL/GenBank/DDBJ whole genome shotgun (WGS) entry which is preliminary data.</text>
</comment>
<dbReference type="CDD" id="cd00609">
    <property type="entry name" value="AAT_like"/>
    <property type="match status" value="1"/>
</dbReference>
<name>A0A0F1B3L2_9ENTR</name>
<dbReference type="Proteomes" id="UP000033352">
    <property type="component" value="Unassembled WGS sequence"/>
</dbReference>
<keyword evidence="3" id="KW-0805">Transcription regulation</keyword>
<dbReference type="Gene3D" id="3.40.640.10">
    <property type="entry name" value="Type I PLP-dependent aspartate aminotransferase-like (Major domain)"/>
    <property type="match status" value="1"/>
</dbReference>
<dbReference type="InterPro" id="IPR000524">
    <property type="entry name" value="Tscrpt_reg_HTH_GntR"/>
</dbReference>
<dbReference type="Pfam" id="PF00155">
    <property type="entry name" value="Aminotran_1_2"/>
    <property type="match status" value="1"/>
</dbReference>
<evidence type="ECO:0000256" key="3">
    <source>
        <dbReference type="ARBA" id="ARBA00023015"/>
    </source>
</evidence>
<dbReference type="SMART" id="SM00345">
    <property type="entry name" value="HTH_GNTR"/>
    <property type="match status" value="1"/>
</dbReference>